<dbReference type="AlphaFoldDB" id="A0A1W1D4C9"/>
<evidence type="ECO:0008006" key="2">
    <source>
        <dbReference type="Google" id="ProtNLM"/>
    </source>
</evidence>
<protein>
    <recommendedName>
        <fullName evidence="2">Stringent starvation protein B</fullName>
    </recommendedName>
</protein>
<name>A0A1W1D4C9_9ZZZZ</name>
<dbReference type="EMBL" id="FPHP01000041">
    <property type="protein sequence ID" value="SFV75481.1"/>
    <property type="molecule type" value="Genomic_DNA"/>
</dbReference>
<gene>
    <name evidence="1" type="ORF">MNB_SM-3-666</name>
</gene>
<organism evidence="1">
    <name type="scientific">hydrothermal vent metagenome</name>
    <dbReference type="NCBI Taxonomy" id="652676"/>
    <lineage>
        <taxon>unclassified sequences</taxon>
        <taxon>metagenomes</taxon>
        <taxon>ecological metagenomes</taxon>
    </lineage>
</organism>
<proteinExistence type="predicted"/>
<sequence>MIKKLVHDKEFASVMKKNIINILAYFFENEQHFSILCKLDDIKFEPPLPQNLQEQLNPLTLFILAGYTFETAHIQDDWLIFEAGFGAENFGSIVYVPLLSIMQIIIDETPILINLSLYKEELHQTKKETQEDVKDEALQNSMQSFLNNPENAKFLKK</sequence>
<accession>A0A1W1D4C9</accession>
<reference evidence="1" key="1">
    <citation type="submission" date="2016-10" db="EMBL/GenBank/DDBJ databases">
        <authorList>
            <person name="de Groot N.N."/>
        </authorList>
    </citation>
    <scope>NUCLEOTIDE SEQUENCE</scope>
</reference>
<evidence type="ECO:0000313" key="1">
    <source>
        <dbReference type="EMBL" id="SFV75481.1"/>
    </source>
</evidence>